<evidence type="ECO:0000256" key="1">
    <source>
        <dbReference type="SAM" id="MobiDB-lite"/>
    </source>
</evidence>
<feature type="compositionally biased region" description="Basic residues" evidence="1">
    <location>
        <begin position="99"/>
        <end position="109"/>
    </location>
</feature>
<dbReference type="EMBL" id="CADCTV010000483">
    <property type="protein sequence ID" value="CAA9333900.1"/>
    <property type="molecule type" value="Genomic_DNA"/>
</dbReference>
<organism evidence="2">
    <name type="scientific">uncultured Gemmatimonadota bacterium</name>
    <dbReference type="NCBI Taxonomy" id="203437"/>
    <lineage>
        <taxon>Bacteria</taxon>
        <taxon>Pseudomonadati</taxon>
        <taxon>Gemmatimonadota</taxon>
        <taxon>environmental samples</taxon>
    </lineage>
</organism>
<evidence type="ECO:0000313" key="2">
    <source>
        <dbReference type="EMBL" id="CAA9333900.1"/>
    </source>
</evidence>
<sequence length="270" mass="29640">ENSFRRRRHRLAGAAHAHAAGASRPQGRERRPRRGQRRKLRGRVRHHAGDRPRVPGRGRRRDHHRQPRVGQEGDPSAAQDRAAAASPPQLPAGQPGPGLRHRGFQRRARGGAQPAGAHLHVAHRRSLSRRRRAAGGTEGTGRRGRGRVPCGGDQRKAGVRPLPGRPRGRRGGHPHPRADGRRAHPPQGHGAHHRPGDDRGDGRHHRDEVGAFRRTPADPYPWRAAAAGGRRADAAGRRGGRGPQHRACEVHRAGERSLRARAPGRIQKEI</sequence>
<feature type="compositionally biased region" description="Basic residues" evidence="1">
    <location>
        <begin position="120"/>
        <end position="133"/>
    </location>
</feature>
<dbReference type="AlphaFoldDB" id="A0A6J4LIJ2"/>
<proteinExistence type="predicted"/>
<feature type="compositionally biased region" description="Basic residues" evidence="1">
    <location>
        <begin position="1"/>
        <end position="11"/>
    </location>
</feature>
<feature type="compositionally biased region" description="Basic residues" evidence="1">
    <location>
        <begin position="54"/>
        <end position="67"/>
    </location>
</feature>
<protein>
    <submittedName>
        <fullName evidence="2">Uncharacterized protein YmdB</fullName>
    </submittedName>
</protein>
<feature type="compositionally biased region" description="Basic and acidic residues" evidence="1">
    <location>
        <begin position="194"/>
        <end position="211"/>
    </location>
</feature>
<accession>A0A6J4LIJ2</accession>
<feature type="compositionally biased region" description="Basic residues" evidence="1">
    <location>
        <begin position="30"/>
        <end position="46"/>
    </location>
</feature>
<feature type="compositionally biased region" description="Low complexity" evidence="1">
    <location>
        <begin position="12"/>
        <end position="25"/>
    </location>
</feature>
<feature type="non-terminal residue" evidence="2">
    <location>
        <position position="270"/>
    </location>
</feature>
<feature type="compositionally biased region" description="Basic residues" evidence="1">
    <location>
        <begin position="166"/>
        <end position="175"/>
    </location>
</feature>
<feature type="compositionally biased region" description="Low complexity" evidence="1">
    <location>
        <begin position="68"/>
        <end position="93"/>
    </location>
</feature>
<gene>
    <name evidence="2" type="ORF">AVDCRST_MAG89-2270</name>
</gene>
<feature type="region of interest" description="Disordered" evidence="1">
    <location>
        <begin position="1"/>
        <end position="252"/>
    </location>
</feature>
<feature type="non-terminal residue" evidence="2">
    <location>
        <position position="1"/>
    </location>
</feature>
<feature type="compositionally biased region" description="Low complexity" evidence="1">
    <location>
        <begin position="110"/>
        <end position="119"/>
    </location>
</feature>
<name>A0A6J4LIJ2_9BACT</name>
<reference evidence="2" key="1">
    <citation type="submission" date="2020-02" db="EMBL/GenBank/DDBJ databases">
        <authorList>
            <person name="Meier V. D."/>
        </authorList>
    </citation>
    <scope>NUCLEOTIDE SEQUENCE</scope>
    <source>
        <strain evidence="2">AVDCRST_MAG89</strain>
    </source>
</reference>